<feature type="transmembrane region" description="Helical" evidence="4">
    <location>
        <begin position="80"/>
        <end position="96"/>
    </location>
</feature>
<reference evidence="6 7" key="1">
    <citation type="submission" date="2018-12" db="EMBL/GenBank/DDBJ databases">
        <authorList>
            <consortium name="Pathogen Informatics"/>
        </authorList>
    </citation>
    <scope>NUCLEOTIDE SEQUENCE [LARGE SCALE GENOMIC DNA]</scope>
    <source>
        <strain evidence="6 7">NCTC7357</strain>
    </source>
</reference>
<sequence>MPLAESRLRRLGGWALLIALGLNLRPIISSISPLLMEIRGATGMSFQSSAWLTSLPVVCMGLVALLGVRLEARLGERRGVALGLLMILCACLARLLCDQASALLATALLGGAGVALIQALVPALIKRQFQQRVALAMGIYSASLMGGGGLAALLSPHVATHFAHWQAGLGVWLLPALAALLLWWLLPFAGPGQRLNAPSISLWRNRRAWLLALYFGLINCGYMSMVAWLPAYYLQLGWSATQSGSLLAFMTIFQVIAALLMPALAQRQSDRRPLLAISLSAQALGFSGLVLWPLQAPQLWVALIGFGLGACFALSLILTLDHRRDPREAGQLAAFVQGVGFLINAVSPWMTGWLRELTGSFISAWWVLILTVLAMLVLTRVFSPSSYRESQSTTLAPQPIPTGSTSTSA</sequence>
<keyword evidence="2 4" id="KW-1133">Transmembrane helix</keyword>
<feature type="transmembrane region" description="Helical" evidence="4">
    <location>
        <begin position="246"/>
        <end position="265"/>
    </location>
</feature>
<dbReference type="GO" id="GO:0022857">
    <property type="term" value="F:transmembrane transporter activity"/>
    <property type="evidence" value="ECO:0007669"/>
    <property type="project" value="InterPro"/>
</dbReference>
<dbReference type="EMBL" id="LR134334">
    <property type="protein sequence ID" value="VEF75620.1"/>
    <property type="molecule type" value="Genomic_DNA"/>
</dbReference>
<organism evidence="6 7">
    <name type="scientific">Pseudomonas chlororaphis</name>
    <dbReference type="NCBI Taxonomy" id="587753"/>
    <lineage>
        <taxon>Bacteria</taxon>
        <taxon>Pseudomonadati</taxon>
        <taxon>Pseudomonadota</taxon>
        <taxon>Gammaproteobacteria</taxon>
        <taxon>Pseudomonadales</taxon>
        <taxon>Pseudomonadaceae</taxon>
        <taxon>Pseudomonas</taxon>
    </lineage>
</organism>
<dbReference type="Proteomes" id="UP000277437">
    <property type="component" value="Chromosome"/>
</dbReference>
<accession>A0AAX3G1K5</accession>
<dbReference type="PROSITE" id="PS50850">
    <property type="entry name" value="MFS"/>
    <property type="match status" value="1"/>
</dbReference>
<evidence type="ECO:0000256" key="3">
    <source>
        <dbReference type="ARBA" id="ARBA00023136"/>
    </source>
</evidence>
<feature type="domain" description="Major facilitator superfamily (MFS) profile" evidence="5">
    <location>
        <begin position="1"/>
        <end position="387"/>
    </location>
</feature>
<feature type="transmembrane region" description="Helical" evidence="4">
    <location>
        <begin position="167"/>
        <end position="188"/>
    </location>
</feature>
<evidence type="ECO:0000256" key="2">
    <source>
        <dbReference type="ARBA" id="ARBA00022989"/>
    </source>
</evidence>
<dbReference type="InterPro" id="IPR020846">
    <property type="entry name" value="MFS_dom"/>
</dbReference>
<feature type="transmembrane region" description="Helical" evidence="4">
    <location>
        <begin position="102"/>
        <end position="121"/>
    </location>
</feature>
<dbReference type="SUPFAM" id="SSF103473">
    <property type="entry name" value="MFS general substrate transporter"/>
    <property type="match status" value="1"/>
</dbReference>
<keyword evidence="1 4" id="KW-0812">Transmembrane</keyword>
<dbReference type="CDD" id="cd17410">
    <property type="entry name" value="MFS_CynX_like"/>
    <property type="match status" value="1"/>
</dbReference>
<feature type="transmembrane region" description="Helical" evidence="4">
    <location>
        <begin position="209"/>
        <end position="234"/>
    </location>
</feature>
<evidence type="ECO:0000256" key="4">
    <source>
        <dbReference type="SAM" id="Phobius"/>
    </source>
</evidence>
<gene>
    <name evidence="6" type="primary">cynX1</name>
    <name evidence="6" type="ORF">NCTC7357_03960</name>
</gene>
<evidence type="ECO:0000313" key="6">
    <source>
        <dbReference type="EMBL" id="VEF75620.1"/>
    </source>
</evidence>
<dbReference type="InterPro" id="IPR011701">
    <property type="entry name" value="MFS"/>
</dbReference>
<feature type="transmembrane region" description="Helical" evidence="4">
    <location>
        <begin position="50"/>
        <end position="68"/>
    </location>
</feature>
<feature type="transmembrane region" description="Helical" evidence="4">
    <location>
        <begin position="274"/>
        <end position="294"/>
    </location>
</feature>
<dbReference type="InterPro" id="IPR036259">
    <property type="entry name" value="MFS_trans_sf"/>
</dbReference>
<dbReference type="PANTHER" id="PTHR23523:SF1">
    <property type="entry name" value="CYANATE TRANSPORT PROTEIN CYNX"/>
    <property type="match status" value="1"/>
</dbReference>
<feature type="transmembrane region" description="Helical" evidence="4">
    <location>
        <begin position="332"/>
        <end position="350"/>
    </location>
</feature>
<dbReference type="InterPro" id="IPR052524">
    <property type="entry name" value="MFS_Cyanate_Porter"/>
</dbReference>
<feature type="transmembrane region" description="Helical" evidence="4">
    <location>
        <begin position="362"/>
        <end position="382"/>
    </location>
</feature>
<feature type="transmembrane region" description="Helical" evidence="4">
    <location>
        <begin position="300"/>
        <end position="320"/>
    </location>
</feature>
<evidence type="ECO:0000259" key="5">
    <source>
        <dbReference type="PROSITE" id="PS50850"/>
    </source>
</evidence>
<proteinExistence type="predicted"/>
<feature type="transmembrane region" description="Helical" evidence="4">
    <location>
        <begin position="133"/>
        <end position="155"/>
    </location>
</feature>
<dbReference type="Pfam" id="PF07690">
    <property type="entry name" value="MFS_1"/>
    <property type="match status" value="1"/>
</dbReference>
<dbReference type="AlphaFoldDB" id="A0AAX3G1K5"/>
<evidence type="ECO:0000313" key="7">
    <source>
        <dbReference type="Proteomes" id="UP000277437"/>
    </source>
</evidence>
<name>A0AAX3G1K5_9PSED</name>
<evidence type="ECO:0000256" key="1">
    <source>
        <dbReference type="ARBA" id="ARBA00022692"/>
    </source>
</evidence>
<dbReference type="NCBIfam" id="NF007256">
    <property type="entry name" value="PRK09705.1"/>
    <property type="match status" value="1"/>
</dbReference>
<dbReference type="Gene3D" id="1.20.1250.20">
    <property type="entry name" value="MFS general substrate transporter like domains"/>
    <property type="match status" value="2"/>
</dbReference>
<protein>
    <submittedName>
        <fullName evidence="6">Cyanate transport protein CynX</fullName>
    </submittedName>
</protein>
<dbReference type="PANTHER" id="PTHR23523">
    <property type="match status" value="1"/>
</dbReference>
<keyword evidence="3 4" id="KW-0472">Membrane</keyword>
<dbReference type="RefSeq" id="WP_124323254.1">
    <property type="nucleotide sequence ID" value="NZ_CP118137.1"/>
</dbReference>